<reference evidence="9" key="1">
    <citation type="submission" date="2021-06" db="EMBL/GenBank/DDBJ databases">
        <authorList>
            <person name="Kallberg Y."/>
            <person name="Tangrot J."/>
            <person name="Rosling A."/>
        </authorList>
    </citation>
    <scope>NUCLEOTIDE SEQUENCE</scope>
    <source>
        <strain evidence="9">IN212</strain>
    </source>
</reference>
<keyword evidence="2 8" id="KW-0055">Arginine biosynthesis</keyword>
<dbReference type="FunFam" id="3.60.70.12:FF:000001">
    <property type="entry name" value="Arginine biosynthesis bifunctional protein ArgJ, chloroplastic"/>
    <property type="match status" value="1"/>
</dbReference>
<keyword evidence="5 8" id="KW-0068">Autocatalytic cleavage</keyword>
<dbReference type="HAMAP" id="MF_01106">
    <property type="entry name" value="ArgJ"/>
    <property type="match status" value="1"/>
</dbReference>
<dbReference type="NCBIfam" id="NF003802">
    <property type="entry name" value="PRK05388.1"/>
    <property type="match status" value="1"/>
</dbReference>
<evidence type="ECO:0000256" key="7">
    <source>
        <dbReference type="ARBA" id="ARBA00023315"/>
    </source>
</evidence>
<feature type="binding site" evidence="8">
    <location>
        <position position="205"/>
    </location>
    <ligand>
        <name>substrate</name>
    </ligand>
</feature>
<feature type="chain" id="PRO_5040555476" description="Arginine biosynthesis bifunctional protein ArgJ alpha chain" evidence="8">
    <location>
        <begin position="1"/>
        <end position="204"/>
    </location>
</feature>
<comment type="PTM">
    <text evidence="8">The alpha and beta chains are autoproteolytically processed from a single precursor protein within the mitochondrion.</text>
</comment>
<dbReference type="PANTHER" id="PTHR23100">
    <property type="entry name" value="ARGININE BIOSYNTHESIS BIFUNCTIONAL PROTEIN ARGJ"/>
    <property type="match status" value="1"/>
</dbReference>
<keyword evidence="10" id="KW-1185">Reference proteome</keyword>
<dbReference type="InterPro" id="IPR016117">
    <property type="entry name" value="ArgJ-like_dom_sf"/>
</dbReference>
<evidence type="ECO:0000256" key="2">
    <source>
        <dbReference type="ARBA" id="ARBA00022571"/>
    </source>
</evidence>
<dbReference type="Pfam" id="PF01960">
    <property type="entry name" value="ArgJ"/>
    <property type="match status" value="1"/>
</dbReference>
<comment type="subcellular location">
    <subcellularLocation>
        <location evidence="8">Mitochondrion matrix</location>
    </subcellularLocation>
</comment>
<evidence type="ECO:0000313" key="10">
    <source>
        <dbReference type="Proteomes" id="UP000789396"/>
    </source>
</evidence>
<evidence type="ECO:0000256" key="3">
    <source>
        <dbReference type="ARBA" id="ARBA00022605"/>
    </source>
</evidence>
<feature type="binding site" evidence="8">
    <location>
        <position position="403"/>
    </location>
    <ligand>
        <name>substrate</name>
    </ligand>
</feature>
<dbReference type="InterPro" id="IPR002813">
    <property type="entry name" value="Arg_biosynth_ArgJ"/>
</dbReference>
<evidence type="ECO:0000256" key="4">
    <source>
        <dbReference type="ARBA" id="ARBA00022679"/>
    </source>
</evidence>
<comment type="pathway">
    <text evidence="8">Amino-acid biosynthesis; L-arginine biosynthesis; L-ornithine and N-acetyl-L-glutamate from L-glutamate and N(2)-acetyl-L-ornithine (cyclic): step 1/1.</text>
</comment>
<dbReference type="GO" id="GO:0006592">
    <property type="term" value="P:ornithine biosynthetic process"/>
    <property type="evidence" value="ECO:0007669"/>
    <property type="project" value="TreeGrafter"/>
</dbReference>
<feature type="site" description="Cleavage; by autolysis" evidence="8">
    <location>
        <begin position="204"/>
        <end position="205"/>
    </location>
</feature>
<feature type="chain" id="PRO_5040555477" description="Arginine biosynthesis bifunctional protein ArgJ beta chain" evidence="8">
    <location>
        <begin position="205"/>
        <end position="408"/>
    </location>
</feature>
<feature type="binding site" evidence="8">
    <location>
        <position position="167"/>
    </location>
    <ligand>
        <name>substrate</name>
    </ligand>
</feature>
<accession>A0A9N9EYW4</accession>
<keyword evidence="4 8" id="KW-0808">Transferase</keyword>
<dbReference type="NCBIfam" id="TIGR00120">
    <property type="entry name" value="ArgJ"/>
    <property type="match status" value="1"/>
</dbReference>
<dbReference type="Gene3D" id="3.60.70.12">
    <property type="entry name" value="L-amino peptidase D-ALA esterase/amidase"/>
    <property type="match status" value="1"/>
</dbReference>
<dbReference type="EC" id="2.3.1.1" evidence="8"/>
<dbReference type="PANTHER" id="PTHR23100:SF0">
    <property type="entry name" value="ARGININE BIOSYNTHESIS BIFUNCTIONAL PROTEIN ARGJ, MITOCHONDRIAL"/>
    <property type="match status" value="1"/>
</dbReference>
<evidence type="ECO:0000256" key="5">
    <source>
        <dbReference type="ARBA" id="ARBA00022813"/>
    </source>
</evidence>
<comment type="function">
    <text evidence="8">Catalyzes two activities which are involved in the cyclic version of arginine biosynthesis: the synthesis of acetylglutamate from glutamate and acetyl-CoA, and of ornithine by transacetylation between acetylornithine and glutamate.</text>
</comment>
<evidence type="ECO:0000256" key="8">
    <source>
        <dbReference type="HAMAP-Rule" id="MF_03124"/>
    </source>
</evidence>
<sequence>MSSPSSIIPASKQHLVPTSGTYPTGFKVTGLHCGIKKNGIKDLALIVSDRPCTAASVFTTNVFKAAPVLLSREILEKKSGQNIYALVTNSGCANAVTGVKGDENAKKMSDEVSKLVGVESSTLVMSTGVIGQHLQIEKILQGIKSGYQKATKGTHKEWIEVAEAFMTTDTFPKLRSGRFVLPSGLSYNMAGITKGAGMIHPNMATLLAAVVTDAPISAPVLNEALKYAVERSFNAISVDGDMSTNDTFAVLANGAATSDQGKFINDVKGQDYLKFRDDLTNFAADLAKLVVRDGEGATKFVTIHVKGAPTFSDAKKVASTISTSALVKTALFGQDANWVSFIPTDGSTPLKLLTHGEPENVDEDRALEILKLEELEISVDLGIGNEEAKMWTCDFSYDYIKINAEYRS</sequence>
<evidence type="ECO:0000256" key="6">
    <source>
        <dbReference type="ARBA" id="ARBA00023268"/>
    </source>
</evidence>
<dbReference type="GO" id="GO:0005759">
    <property type="term" value="C:mitochondrial matrix"/>
    <property type="evidence" value="ECO:0007669"/>
    <property type="project" value="UniProtKB-SubCell"/>
</dbReference>
<name>A0A9N9EYW4_9GLOM</name>
<evidence type="ECO:0000313" key="9">
    <source>
        <dbReference type="EMBL" id="CAG8499150.1"/>
    </source>
</evidence>
<dbReference type="GO" id="GO:0004358">
    <property type="term" value="F:L-glutamate N-acetyltransferase activity, acting on acetyl-L-ornithine as donor"/>
    <property type="evidence" value="ECO:0007669"/>
    <property type="project" value="UniProtKB-UniRule"/>
</dbReference>
<dbReference type="EC" id="2.3.1.35" evidence="8"/>
<dbReference type="GO" id="GO:0004042">
    <property type="term" value="F:L-glutamate N-acetyltransferase activity"/>
    <property type="evidence" value="ECO:0007669"/>
    <property type="project" value="UniProtKB-UniRule"/>
</dbReference>
<feature type="site" description="Involved in the stabilization of negative charge on the oxyanion by the formation of the oxyanion hole" evidence="8">
    <location>
        <position position="128"/>
    </location>
</feature>
<comment type="pathway">
    <text evidence="8">Amino-acid biosynthesis; L-arginine biosynthesis; N(2)-acetyl-L-ornithine from L-glutamate: step 1/4.</text>
</comment>
<gene>
    <name evidence="9" type="ORF">RFULGI_LOCUS2352</name>
</gene>
<keyword evidence="6 8" id="KW-0511">Multifunctional enzyme</keyword>
<feature type="binding site" evidence="8">
    <location>
        <position position="295"/>
    </location>
    <ligand>
        <name>substrate</name>
    </ligand>
</feature>
<dbReference type="Gene3D" id="3.10.20.340">
    <property type="entry name" value="ArgJ beta chain, C-terminal domain"/>
    <property type="match status" value="1"/>
</dbReference>
<comment type="subunit">
    <text evidence="8">Heterodimer of an alpha and a beta chain.</text>
</comment>
<keyword evidence="3 8" id="KW-0028">Amino-acid biosynthesis</keyword>
<organism evidence="9 10">
    <name type="scientific">Racocetra fulgida</name>
    <dbReference type="NCBI Taxonomy" id="60492"/>
    <lineage>
        <taxon>Eukaryota</taxon>
        <taxon>Fungi</taxon>
        <taxon>Fungi incertae sedis</taxon>
        <taxon>Mucoromycota</taxon>
        <taxon>Glomeromycotina</taxon>
        <taxon>Glomeromycetes</taxon>
        <taxon>Diversisporales</taxon>
        <taxon>Gigasporaceae</taxon>
        <taxon>Racocetra</taxon>
    </lineage>
</organism>
<evidence type="ECO:0000256" key="1">
    <source>
        <dbReference type="ARBA" id="ARBA00006774"/>
    </source>
</evidence>
<feature type="site" description="Involved in the stabilization of negative charge on the oxyanion by the formation of the oxyanion hole" evidence="8">
    <location>
        <position position="127"/>
    </location>
</feature>
<dbReference type="CDD" id="cd02152">
    <property type="entry name" value="OAT"/>
    <property type="match status" value="1"/>
</dbReference>
<feature type="binding site" evidence="8">
    <location>
        <position position="408"/>
    </location>
    <ligand>
        <name>substrate</name>
    </ligand>
</feature>
<comment type="catalytic activity">
    <reaction evidence="8">
        <text>N(2)-acetyl-L-ornithine + L-glutamate = N-acetyl-L-glutamate + L-ornithine</text>
        <dbReference type="Rhea" id="RHEA:15349"/>
        <dbReference type="ChEBI" id="CHEBI:29985"/>
        <dbReference type="ChEBI" id="CHEBI:44337"/>
        <dbReference type="ChEBI" id="CHEBI:46911"/>
        <dbReference type="ChEBI" id="CHEBI:57805"/>
        <dbReference type="EC" id="2.3.1.35"/>
    </reaction>
</comment>
<comment type="similarity">
    <text evidence="1 8">Belongs to the ArgJ family.</text>
</comment>
<dbReference type="AlphaFoldDB" id="A0A9N9EYW4"/>
<dbReference type="SUPFAM" id="SSF56266">
    <property type="entry name" value="DmpA/ArgJ-like"/>
    <property type="match status" value="1"/>
</dbReference>
<feature type="binding site" evidence="8">
    <location>
        <position position="194"/>
    </location>
    <ligand>
        <name>substrate</name>
    </ligand>
</feature>
<dbReference type="Proteomes" id="UP000789396">
    <property type="component" value="Unassembled WGS sequence"/>
</dbReference>
<comment type="catalytic activity">
    <reaction evidence="8">
        <text>L-glutamate + acetyl-CoA = N-acetyl-L-glutamate + CoA + H(+)</text>
        <dbReference type="Rhea" id="RHEA:24292"/>
        <dbReference type="ChEBI" id="CHEBI:15378"/>
        <dbReference type="ChEBI" id="CHEBI:29985"/>
        <dbReference type="ChEBI" id="CHEBI:44337"/>
        <dbReference type="ChEBI" id="CHEBI:57287"/>
        <dbReference type="ChEBI" id="CHEBI:57288"/>
        <dbReference type="EC" id="2.3.1.1"/>
    </reaction>
</comment>
<dbReference type="OrthoDB" id="4199794at2759"/>
<comment type="caution">
    <text evidence="9">The sequence shown here is derived from an EMBL/GenBank/DDBJ whole genome shotgun (WGS) entry which is preliminary data.</text>
</comment>
<keyword evidence="8" id="KW-0496">Mitochondrion</keyword>
<dbReference type="GO" id="GO:0006526">
    <property type="term" value="P:L-arginine biosynthetic process"/>
    <property type="evidence" value="ECO:0007669"/>
    <property type="project" value="UniProtKB-UniRule"/>
</dbReference>
<dbReference type="InterPro" id="IPR042195">
    <property type="entry name" value="ArgJ_beta_C"/>
</dbReference>
<proteinExistence type="inferred from homology"/>
<dbReference type="EMBL" id="CAJVPZ010001753">
    <property type="protein sequence ID" value="CAG8499150.1"/>
    <property type="molecule type" value="Genomic_DNA"/>
</dbReference>
<keyword evidence="7 8" id="KW-0012">Acyltransferase</keyword>
<feature type="active site" description="Nucleophile" evidence="8">
    <location>
        <position position="205"/>
    </location>
</feature>
<protein>
    <recommendedName>
        <fullName evidence="8">Arginine biosynthesis bifunctional protein ArgJ, mitochondrial</fullName>
    </recommendedName>
    <domain>
        <recommendedName>
            <fullName evidence="8">Glutamate N-acetyltransferase</fullName>
            <shortName evidence="8">GAT</shortName>
            <ecNumber evidence="8">2.3.1.35</ecNumber>
        </recommendedName>
        <alternativeName>
            <fullName evidence="8">Ornithine acetyltransferase</fullName>
            <shortName evidence="8">OATase</shortName>
        </alternativeName>
        <alternativeName>
            <fullName evidence="8">Ornithine transacetylase</fullName>
        </alternativeName>
    </domain>
    <domain>
        <recommendedName>
            <fullName evidence="8">Amino-acid acetyltransferase</fullName>
            <ecNumber evidence="8">2.3.1.1</ecNumber>
        </recommendedName>
        <alternativeName>
            <fullName evidence="8">N-acetylglutamate synthase</fullName>
            <shortName evidence="8">AGS</shortName>
        </alternativeName>
    </domain>
    <component>
        <recommendedName>
            <fullName evidence="8">Arginine biosynthesis bifunctional protein ArgJ alpha chain</fullName>
        </recommendedName>
    </component>
    <component>
        <recommendedName>
            <fullName evidence="8">Arginine biosynthesis bifunctional protein ArgJ beta chain</fullName>
        </recommendedName>
    </component>
</protein>